<feature type="region of interest" description="Disordered" evidence="5">
    <location>
        <begin position="567"/>
        <end position="592"/>
    </location>
</feature>
<organism evidence="7 8">
    <name type="scientific">Anaeromyxobacter oryzae</name>
    <dbReference type="NCBI Taxonomy" id="2918170"/>
    <lineage>
        <taxon>Bacteria</taxon>
        <taxon>Pseudomonadati</taxon>
        <taxon>Myxococcota</taxon>
        <taxon>Myxococcia</taxon>
        <taxon>Myxococcales</taxon>
        <taxon>Cystobacterineae</taxon>
        <taxon>Anaeromyxobacteraceae</taxon>
        <taxon>Anaeromyxobacter</taxon>
    </lineage>
</organism>
<gene>
    <name evidence="7" type="ORF">AMOR_16450</name>
</gene>
<evidence type="ECO:0000256" key="1">
    <source>
        <dbReference type="ARBA" id="ARBA00022679"/>
    </source>
</evidence>
<reference evidence="8" key="1">
    <citation type="journal article" date="2022" name="Int. J. Syst. Evol. Microbiol.">
        <title>Anaeromyxobacter oryzae sp. nov., Anaeromyxobacter diazotrophicus sp. nov. and Anaeromyxobacter paludicola sp. nov., isolated from paddy soils.</title>
        <authorList>
            <person name="Itoh H."/>
            <person name="Xu Z."/>
            <person name="Mise K."/>
            <person name="Masuda Y."/>
            <person name="Ushijima N."/>
            <person name="Hayakawa C."/>
            <person name="Shiratori Y."/>
            <person name="Senoo K."/>
        </authorList>
    </citation>
    <scope>NUCLEOTIDE SEQUENCE [LARGE SCALE GENOMIC DNA]</scope>
    <source>
        <strain evidence="8">Red232</strain>
    </source>
</reference>
<accession>A0ABM7WT25</accession>
<dbReference type="SUPFAM" id="SSF56112">
    <property type="entry name" value="Protein kinase-like (PK-like)"/>
    <property type="match status" value="1"/>
</dbReference>
<evidence type="ECO:0000256" key="3">
    <source>
        <dbReference type="ARBA" id="ARBA00022777"/>
    </source>
</evidence>
<sequence>MAEAAPASEFKPHLFGKFFLLQRLAMGGMAEIYRARVPGAGGFEKELVVKRILPARAQDQGFIKMLVNEAKLTVQLTHSNIAQVYECGRIDGTYFISMELVNGVSLKEMMQAFTRAGQAISPEQAIFMVLQLLTGLDYAHKKTDSQGRPLQIVHCDVSPDNALVSWEGEMKLLDFGIARAATGLSNYKEGMLMGKLGYVAPEQASLERKWDHRVDIFAAGIILYELLTKQKPFPKATDVESLVQSRKARVVPPTSVDPRLPRDLDGIVAKALAYDPDDRYPDARSFADALVDVLFPTPQSSIQDLLGKQMQQVFSEKIVRQRAARAHDPLIMKVLANLAEKQAKAEYERLSAQSAPAFATESADALFEPHLAAGSTDGSSLETPRPAPRRPSRPRTVVLEGVRVRTALLVGLLVAAAGAAGLHYGETWLRPGVLVVTSEPPGAAVSLDGTPTGQVTPAVLEDVILSTRHDVALEGAGLRGAAVAVEPVPGKMVRRVHARLQTALGSFTVRSVPAGAEVRVDERVIGATPVTISKVRMDERHRIDLTLVGYDLDQFVVLPEKDGTEFSRTLARTEARPKEKAPEPKGRDKGRP</sequence>
<feature type="region of interest" description="Disordered" evidence="5">
    <location>
        <begin position="373"/>
        <end position="394"/>
    </location>
</feature>
<evidence type="ECO:0000259" key="6">
    <source>
        <dbReference type="PROSITE" id="PS50011"/>
    </source>
</evidence>
<proteinExistence type="predicted"/>
<dbReference type="RefSeq" id="WP_248360338.1">
    <property type="nucleotide sequence ID" value="NZ_AP025591.1"/>
</dbReference>
<name>A0ABM7WT25_9BACT</name>
<dbReference type="InterPro" id="IPR011009">
    <property type="entry name" value="Kinase-like_dom_sf"/>
</dbReference>
<evidence type="ECO:0000256" key="5">
    <source>
        <dbReference type="SAM" id="MobiDB-lite"/>
    </source>
</evidence>
<dbReference type="Gene3D" id="3.30.200.20">
    <property type="entry name" value="Phosphorylase Kinase, domain 1"/>
    <property type="match status" value="1"/>
</dbReference>
<dbReference type="Gene3D" id="1.10.510.10">
    <property type="entry name" value="Transferase(Phosphotransferase) domain 1"/>
    <property type="match status" value="1"/>
</dbReference>
<feature type="domain" description="Protein kinase" evidence="6">
    <location>
        <begin position="18"/>
        <end position="291"/>
    </location>
</feature>
<keyword evidence="4" id="KW-0067">ATP-binding</keyword>
<dbReference type="Proteomes" id="UP001162891">
    <property type="component" value="Chromosome"/>
</dbReference>
<keyword evidence="1" id="KW-0808">Transferase</keyword>
<dbReference type="CDD" id="cd14014">
    <property type="entry name" value="STKc_PknB_like"/>
    <property type="match status" value="1"/>
</dbReference>
<dbReference type="Pfam" id="PF00069">
    <property type="entry name" value="Pkinase"/>
    <property type="match status" value="1"/>
</dbReference>
<keyword evidence="8" id="KW-1185">Reference proteome</keyword>
<dbReference type="EMBL" id="AP025591">
    <property type="protein sequence ID" value="BDG02649.1"/>
    <property type="molecule type" value="Genomic_DNA"/>
</dbReference>
<evidence type="ECO:0000313" key="8">
    <source>
        <dbReference type="Proteomes" id="UP001162891"/>
    </source>
</evidence>
<protein>
    <recommendedName>
        <fullName evidence="6">Protein kinase domain-containing protein</fullName>
    </recommendedName>
</protein>
<dbReference type="InterPro" id="IPR000719">
    <property type="entry name" value="Prot_kinase_dom"/>
</dbReference>
<dbReference type="PANTHER" id="PTHR43289">
    <property type="entry name" value="MITOGEN-ACTIVATED PROTEIN KINASE KINASE KINASE 20-RELATED"/>
    <property type="match status" value="1"/>
</dbReference>
<dbReference type="PROSITE" id="PS50011">
    <property type="entry name" value="PROTEIN_KINASE_DOM"/>
    <property type="match status" value="1"/>
</dbReference>
<dbReference type="Pfam" id="PF08308">
    <property type="entry name" value="PEGA"/>
    <property type="match status" value="2"/>
</dbReference>
<dbReference type="InterPro" id="IPR013229">
    <property type="entry name" value="PEGA"/>
</dbReference>
<dbReference type="PANTHER" id="PTHR43289:SF6">
    <property type="entry name" value="SERINE_THREONINE-PROTEIN KINASE NEKL-3"/>
    <property type="match status" value="1"/>
</dbReference>
<evidence type="ECO:0000313" key="7">
    <source>
        <dbReference type="EMBL" id="BDG02649.1"/>
    </source>
</evidence>
<evidence type="ECO:0000256" key="2">
    <source>
        <dbReference type="ARBA" id="ARBA00022741"/>
    </source>
</evidence>
<evidence type="ECO:0000256" key="4">
    <source>
        <dbReference type="ARBA" id="ARBA00022840"/>
    </source>
</evidence>
<keyword evidence="2" id="KW-0547">Nucleotide-binding</keyword>
<keyword evidence="3" id="KW-0418">Kinase</keyword>